<accession>A0A917LIP3</accession>
<dbReference type="GO" id="GO:0009252">
    <property type="term" value="P:peptidoglycan biosynthetic process"/>
    <property type="evidence" value="ECO:0007669"/>
    <property type="project" value="UniProtKB-UniRule"/>
</dbReference>
<reference evidence="8" key="1">
    <citation type="journal article" date="2014" name="Int. J. Syst. Evol. Microbiol.">
        <title>Complete genome sequence of Corynebacterium casei LMG S-19264T (=DSM 44701T), isolated from a smear-ripened cheese.</title>
        <authorList>
            <consortium name="US DOE Joint Genome Institute (JGI-PGF)"/>
            <person name="Walter F."/>
            <person name="Albersmeier A."/>
            <person name="Kalinowski J."/>
            <person name="Ruckert C."/>
        </authorList>
    </citation>
    <scope>NUCLEOTIDE SEQUENCE</scope>
    <source>
        <strain evidence="8">CGMCC 1.15760</strain>
    </source>
</reference>
<dbReference type="EC" id="4.2.2.29" evidence="7"/>
<keyword evidence="4 7" id="KW-0472">Membrane</keyword>
<keyword evidence="6 7" id="KW-0961">Cell wall biogenesis/degradation</keyword>
<dbReference type="HAMAP" id="MF_02065">
    <property type="entry name" value="MltG"/>
    <property type="match status" value="1"/>
</dbReference>
<dbReference type="PANTHER" id="PTHR30518:SF2">
    <property type="entry name" value="ENDOLYTIC MUREIN TRANSGLYCOSYLASE"/>
    <property type="match status" value="1"/>
</dbReference>
<evidence type="ECO:0000256" key="7">
    <source>
        <dbReference type="HAMAP-Rule" id="MF_02065"/>
    </source>
</evidence>
<dbReference type="RefSeq" id="WP_188615120.1">
    <property type="nucleotide sequence ID" value="NZ_BMJT01000007.1"/>
</dbReference>
<evidence type="ECO:0000313" key="9">
    <source>
        <dbReference type="Proteomes" id="UP000616608"/>
    </source>
</evidence>
<proteinExistence type="inferred from homology"/>
<organism evidence="8 9">
    <name type="scientific">Lysinibacillus alkalisoli</name>
    <dbReference type="NCBI Taxonomy" id="1911548"/>
    <lineage>
        <taxon>Bacteria</taxon>
        <taxon>Bacillati</taxon>
        <taxon>Bacillota</taxon>
        <taxon>Bacilli</taxon>
        <taxon>Bacillales</taxon>
        <taxon>Bacillaceae</taxon>
        <taxon>Lysinibacillus</taxon>
    </lineage>
</organism>
<dbReference type="InterPro" id="IPR003770">
    <property type="entry name" value="MLTG-like"/>
</dbReference>
<evidence type="ECO:0000256" key="5">
    <source>
        <dbReference type="ARBA" id="ARBA00023239"/>
    </source>
</evidence>
<sequence>MIDENKKQQMYKNMNARKDEVNFVRKIVGYVTLAILAIVLLVGVGGYLYVKSALKPVDPDSTEKIAVEVPIGSGIALISKELEKKGVIKSARIFKYYTKFKNESSFQAGTYDLTKSMTLDEIIESLKTGTIYREPLSTITIPEGLTLDQIGSIIAKHTDYTEKQFMSLVTSDAFIQKMQTQYPELLTDAINNENIRYKLEGYLYPATYPLFDEKPSLESIVKLMLDTMNKTVMQYKGLMQEREMTVHELITFASLLEREATAQTDRETIASVFYNRIKEDMPLQTDPTVLYALGEHKDVVLYKDLEVDNPYNTYQNKGLPPGPIAAPGDVSIQAALNPTTTEYLYFLADENGINHFAKTYEEHQENEKKYIKTK</sequence>
<evidence type="ECO:0000313" key="8">
    <source>
        <dbReference type="EMBL" id="GGG27103.1"/>
    </source>
</evidence>
<dbReference type="GO" id="GO:0008932">
    <property type="term" value="F:lytic endotransglycosylase activity"/>
    <property type="evidence" value="ECO:0007669"/>
    <property type="project" value="UniProtKB-UniRule"/>
</dbReference>
<dbReference type="CDD" id="cd08010">
    <property type="entry name" value="MltG_like"/>
    <property type="match status" value="1"/>
</dbReference>
<evidence type="ECO:0000256" key="6">
    <source>
        <dbReference type="ARBA" id="ARBA00023316"/>
    </source>
</evidence>
<comment type="function">
    <text evidence="7">Functions as a peptidoglycan terminase that cleaves nascent peptidoglycan strands endolytically to terminate their elongation.</text>
</comment>
<dbReference type="AlphaFoldDB" id="A0A917LIP3"/>
<dbReference type="GO" id="GO:0005886">
    <property type="term" value="C:plasma membrane"/>
    <property type="evidence" value="ECO:0007669"/>
    <property type="project" value="UniProtKB-SubCell"/>
</dbReference>
<evidence type="ECO:0000256" key="3">
    <source>
        <dbReference type="ARBA" id="ARBA00022989"/>
    </source>
</evidence>
<gene>
    <name evidence="7 8" type="primary">mltG</name>
    <name evidence="8" type="ORF">GCM10007425_22130</name>
</gene>
<keyword evidence="1 7" id="KW-1003">Cell membrane</keyword>
<dbReference type="Proteomes" id="UP000616608">
    <property type="component" value="Unassembled WGS sequence"/>
</dbReference>
<dbReference type="EMBL" id="BMJT01000007">
    <property type="protein sequence ID" value="GGG27103.1"/>
    <property type="molecule type" value="Genomic_DNA"/>
</dbReference>
<name>A0A917LIP3_9BACI</name>
<comment type="catalytic activity">
    <reaction evidence="7">
        <text>a peptidoglycan chain = a peptidoglycan chain with N-acetyl-1,6-anhydromuramyl-[peptide] at the reducing end + a peptidoglycan chain with N-acetylglucosamine at the non-reducing end.</text>
        <dbReference type="EC" id="4.2.2.29"/>
    </reaction>
</comment>
<dbReference type="Gene3D" id="3.30.160.60">
    <property type="entry name" value="Classic Zinc Finger"/>
    <property type="match status" value="1"/>
</dbReference>
<dbReference type="Gene3D" id="3.30.1490.480">
    <property type="entry name" value="Endolytic murein transglycosylase"/>
    <property type="match status" value="1"/>
</dbReference>
<evidence type="ECO:0000256" key="2">
    <source>
        <dbReference type="ARBA" id="ARBA00022692"/>
    </source>
</evidence>
<comment type="subcellular location">
    <subcellularLocation>
        <location evidence="7">Cell membrane</location>
        <topology evidence="7">Single-pass membrane protein</topology>
    </subcellularLocation>
</comment>
<protein>
    <recommendedName>
        <fullName evidence="7">Endolytic murein transglycosylase</fullName>
        <ecNumber evidence="7">4.2.2.29</ecNumber>
    </recommendedName>
    <alternativeName>
        <fullName evidence="7">Peptidoglycan lytic transglycosylase</fullName>
    </alternativeName>
    <alternativeName>
        <fullName evidence="7">Peptidoglycan polymerization terminase</fullName>
    </alternativeName>
</protein>
<dbReference type="GO" id="GO:0071555">
    <property type="term" value="P:cell wall organization"/>
    <property type="evidence" value="ECO:0007669"/>
    <property type="project" value="UniProtKB-KW"/>
</dbReference>
<feature type="site" description="Important for catalytic activity" evidence="7">
    <location>
        <position position="259"/>
    </location>
</feature>
<dbReference type="PANTHER" id="PTHR30518">
    <property type="entry name" value="ENDOLYTIC MUREIN TRANSGLYCOSYLASE"/>
    <property type="match status" value="1"/>
</dbReference>
<evidence type="ECO:0000256" key="1">
    <source>
        <dbReference type="ARBA" id="ARBA00022475"/>
    </source>
</evidence>
<keyword evidence="3 7" id="KW-1133">Transmembrane helix</keyword>
<keyword evidence="9" id="KW-1185">Reference proteome</keyword>
<dbReference type="Pfam" id="PF02618">
    <property type="entry name" value="YceG"/>
    <property type="match status" value="1"/>
</dbReference>
<evidence type="ECO:0000256" key="4">
    <source>
        <dbReference type="ARBA" id="ARBA00023136"/>
    </source>
</evidence>
<comment type="caution">
    <text evidence="8">The sequence shown here is derived from an EMBL/GenBank/DDBJ whole genome shotgun (WGS) entry which is preliminary data.</text>
</comment>
<reference evidence="8" key="2">
    <citation type="submission" date="2020-09" db="EMBL/GenBank/DDBJ databases">
        <authorList>
            <person name="Sun Q."/>
            <person name="Zhou Y."/>
        </authorList>
    </citation>
    <scope>NUCLEOTIDE SEQUENCE</scope>
    <source>
        <strain evidence="8">CGMCC 1.15760</strain>
    </source>
</reference>
<keyword evidence="5 7" id="KW-0456">Lyase</keyword>
<keyword evidence="2 7" id="KW-0812">Transmembrane</keyword>
<feature type="transmembrane region" description="Helical" evidence="7">
    <location>
        <begin position="27"/>
        <end position="50"/>
    </location>
</feature>
<dbReference type="NCBIfam" id="TIGR00247">
    <property type="entry name" value="endolytic transglycosylase MltG"/>
    <property type="match status" value="1"/>
</dbReference>
<comment type="similarity">
    <text evidence="7">Belongs to the transglycosylase MltG family.</text>
</comment>